<sequence>MTKILIVISALSLLALVHAGPIPKEFQDVAAGIRETCMKESSVSLELLERAGKGDFADDETLKCYLKCVFDQFRLISTKGFNYKAFLTLAPPDLKDKAAKLIELCGETTGKPGDMCDLSWNINKCMYNAYPDVYFIF</sequence>
<dbReference type="CDD" id="cd23992">
    <property type="entry name" value="PBP_GOBP"/>
    <property type="match status" value="1"/>
</dbReference>
<dbReference type="GO" id="GO:0005549">
    <property type="term" value="F:odorant binding"/>
    <property type="evidence" value="ECO:0007669"/>
    <property type="project" value="InterPro"/>
</dbReference>
<reference evidence="2" key="1">
    <citation type="submission" date="2020-06" db="EMBL/GenBank/DDBJ databases">
        <authorList>
            <person name="Sheng S."/>
        </authorList>
    </citation>
    <scope>NUCLEOTIDE SEQUENCE</scope>
    <source>
        <tissue evidence="2">Antenna</tissue>
    </source>
</reference>
<dbReference type="InterPro" id="IPR036728">
    <property type="entry name" value="PBP_GOBP_sf"/>
</dbReference>
<dbReference type="SUPFAM" id="SSF47565">
    <property type="entry name" value="Insect pheromone/odorant-binding proteins"/>
    <property type="match status" value="1"/>
</dbReference>
<evidence type="ECO:0000256" key="1">
    <source>
        <dbReference type="SAM" id="SignalP"/>
    </source>
</evidence>
<name>A0A7G8Z908_9HYME</name>
<gene>
    <name evidence="2" type="primary">OBP7</name>
</gene>
<keyword evidence="1" id="KW-0732">Signal</keyword>
<dbReference type="EMBL" id="MT670929">
    <property type="protein sequence ID" value="QNL14933.1"/>
    <property type="molecule type" value="mRNA"/>
</dbReference>
<organism evidence="2">
    <name type="scientific">Aulacocentrum confusum</name>
    <dbReference type="NCBI Taxonomy" id="2767324"/>
    <lineage>
        <taxon>Eukaryota</taxon>
        <taxon>Metazoa</taxon>
        <taxon>Ecdysozoa</taxon>
        <taxon>Arthropoda</taxon>
        <taxon>Hexapoda</taxon>
        <taxon>Insecta</taxon>
        <taxon>Pterygota</taxon>
        <taxon>Neoptera</taxon>
        <taxon>Endopterygota</taxon>
        <taxon>Hymenoptera</taxon>
        <taxon>Apocrita</taxon>
        <taxon>Ichneumonoidea</taxon>
        <taxon>Braconidae</taxon>
        <taxon>Macrocentrinae</taxon>
        <taxon>Aulacocentrum</taxon>
    </lineage>
</organism>
<dbReference type="AlphaFoldDB" id="A0A7G8Z908"/>
<dbReference type="PANTHER" id="PTHR21364:SF2">
    <property type="entry name" value="GENERAL ODORANT-BINDING PROTEIN 19A"/>
    <property type="match status" value="1"/>
</dbReference>
<dbReference type="PANTHER" id="PTHR21364">
    <property type="entry name" value="GENERAL ODORANT-BINDING PROTEIN 19A"/>
    <property type="match status" value="1"/>
</dbReference>
<proteinExistence type="evidence at transcript level"/>
<dbReference type="InterPro" id="IPR006170">
    <property type="entry name" value="PBP/GOBP"/>
</dbReference>
<dbReference type="SMART" id="SM00708">
    <property type="entry name" value="PhBP"/>
    <property type="match status" value="1"/>
</dbReference>
<dbReference type="Pfam" id="PF01395">
    <property type="entry name" value="PBP_GOBP"/>
    <property type="match status" value="1"/>
</dbReference>
<accession>A0A7G8Z908</accession>
<protein>
    <submittedName>
        <fullName evidence="2">Odorant-binding protein 7</fullName>
    </submittedName>
</protein>
<feature type="chain" id="PRO_5028989788" evidence="1">
    <location>
        <begin position="20"/>
        <end position="137"/>
    </location>
</feature>
<evidence type="ECO:0000313" key="2">
    <source>
        <dbReference type="EMBL" id="QNL14933.1"/>
    </source>
</evidence>
<dbReference type="Gene3D" id="1.10.238.20">
    <property type="entry name" value="Pheromone/general odorant binding protein domain"/>
    <property type="match status" value="1"/>
</dbReference>
<feature type="signal peptide" evidence="1">
    <location>
        <begin position="1"/>
        <end position="19"/>
    </location>
</feature>